<reference evidence="2 3" key="2">
    <citation type="submission" date="2019-09" db="EMBL/GenBank/DDBJ databases">
        <title>Taxonomic note: a critical rebuttal of the proposed division of the genus Arcobacter into six genera, emended descriptions of Arcobacter anaerophilus and the genus Arcobacter, and an assessment of genus-level boundaries for Epsilonproteobacteria using in silico genomic comparator tools.</title>
        <authorList>
            <person name="On S.L.W."/>
            <person name="Miller W.G."/>
            <person name="Biggs P."/>
            <person name="Cornelius A."/>
            <person name="Vandamme P."/>
        </authorList>
    </citation>
    <scope>NUCLEOTIDE SEQUENCE [LARGE SCALE GENOMIC DNA]</scope>
    <source>
        <strain evidence="2 3">CCUG 56899</strain>
    </source>
</reference>
<organism evidence="2 3">
    <name type="scientific">Arcobacter porcinus</name>
    <dbReference type="NCBI Taxonomy" id="1935204"/>
    <lineage>
        <taxon>Bacteria</taxon>
        <taxon>Pseudomonadati</taxon>
        <taxon>Campylobacterota</taxon>
        <taxon>Epsilonproteobacteria</taxon>
        <taxon>Campylobacterales</taxon>
        <taxon>Arcobacteraceae</taxon>
        <taxon>Arcobacter</taxon>
    </lineage>
</organism>
<accession>A0A5C2HGJ7</accession>
<gene>
    <name evidence="2" type="ORF">APORC_0832</name>
</gene>
<keyword evidence="1" id="KW-0233">DNA recombination</keyword>
<reference evidence="2 3" key="1">
    <citation type="submission" date="2019-09" db="EMBL/GenBank/DDBJ databases">
        <title>Complete genome sequencing of four Arcobacter species reveals a diverse suite of mobile elements.</title>
        <authorList>
            <person name="Miller W.G."/>
            <person name="Yee E."/>
            <person name="Bono J.L."/>
        </authorList>
    </citation>
    <scope>NUCLEOTIDE SEQUENCE [LARGE SCALE GENOMIC DNA]</scope>
    <source>
        <strain evidence="2 3">CCUG 56899</strain>
    </source>
</reference>
<dbReference type="EMBL" id="CP036246">
    <property type="protein sequence ID" value="QEP40441.1"/>
    <property type="molecule type" value="Genomic_DNA"/>
</dbReference>
<dbReference type="GO" id="GO:0006310">
    <property type="term" value="P:DNA recombination"/>
    <property type="evidence" value="ECO:0007669"/>
    <property type="project" value="UniProtKB-KW"/>
</dbReference>
<evidence type="ECO:0000313" key="3">
    <source>
        <dbReference type="Proteomes" id="UP000322644"/>
    </source>
</evidence>
<name>A0A5C2HGJ7_9BACT</name>
<proteinExistence type="predicted"/>
<protein>
    <submittedName>
        <fullName evidence="2">Uncharacterized protein</fullName>
    </submittedName>
</protein>
<dbReference type="GO" id="GO:0015074">
    <property type="term" value="P:DNA integration"/>
    <property type="evidence" value="ECO:0007669"/>
    <property type="project" value="InterPro"/>
</dbReference>
<dbReference type="InterPro" id="IPR011010">
    <property type="entry name" value="DNA_brk_join_enz"/>
</dbReference>
<evidence type="ECO:0000313" key="2">
    <source>
        <dbReference type="EMBL" id="QEP40441.1"/>
    </source>
</evidence>
<evidence type="ECO:0000256" key="1">
    <source>
        <dbReference type="ARBA" id="ARBA00023172"/>
    </source>
</evidence>
<sequence>MDLTQTYDLEIGKQTKKPNYEYLLKRINKMRGSVYYQSAELTKVIFFEGAKKHNRVDPNHIHYNCVSSFNTMKTYRNIWNNFFNYLLEHFKLKNCELINEDHIKAYIEYKVEYYPSKQYLEKITSALGKLEFALNRYSKLKYETNPITYDFNIRQYLLSNAKDLNLVANNYNNRVYLNPQLIIDNLQNPNHQIAALIQLEGGARAEGVTLIKEEQLKGIKVDNITNNSVGVIETKEKGGKVGDVLISTKTYQILENYFINNQTNIFKIKYQDYVNDIKSTCIKLNQTHQGTHGFRWTFAQNRVREYQKYGYSYEQALQGVSWEMKHFRASITEHYLGG</sequence>
<dbReference type="SUPFAM" id="SSF56349">
    <property type="entry name" value="DNA breaking-rejoining enzymes"/>
    <property type="match status" value="1"/>
</dbReference>
<dbReference type="KEGG" id="apoc:APORC_0832"/>
<dbReference type="Proteomes" id="UP000322644">
    <property type="component" value="Chromosome"/>
</dbReference>
<dbReference type="InterPro" id="IPR013762">
    <property type="entry name" value="Integrase-like_cat_sf"/>
</dbReference>
<dbReference type="Gene3D" id="1.10.443.10">
    <property type="entry name" value="Intergrase catalytic core"/>
    <property type="match status" value="1"/>
</dbReference>
<dbReference type="GO" id="GO:0003677">
    <property type="term" value="F:DNA binding"/>
    <property type="evidence" value="ECO:0007669"/>
    <property type="project" value="InterPro"/>
</dbReference>
<dbReference type="AlphaFoldDB" id="A0A5C2HGJ7"/>